<dbReference type="Proteomes" id="UP000008694">
    <property type="component" value="Unassembled WGS sequence"/>
</dbReference>
<sequence length="64" mass="6950">MATDKYRCVGVDANQHPYLSVANWLRVSLRDSVATSDEISYGISVVNIATFLATELSLRVGDGC</sequence>
<keyword evidence="2" id="KW-1185">Reference proteome</keyword>
<organism evidence="2">
    <name type="scientific">Arabidopsis lyrata subsp. lyrata</name>
    <name type="common">Lyre-leaved rock-cress</name>
    <dbReference type="NCBI Taxonomy" id="81972"/>
    <lineage>
        <taxon>Eukaryota</taxon>
        <taxon>Viridiplantae</taxon>
        <taxon>Streptophyta</taxon>
        <taxon>Embryophyta</taxon>
        <taxon>Tracheophyta</taxon>
        <taxon>Spermatophyta</taxon>
        <taxon>Magnoliopsida</taxon>
        <taxon>eudicotyledons</taxon>
        <taxon>Gunneridae</taxon>
        <taxon>Pentapetalae</taxon>
        <taxon>rosids</taxon>
        <taxon>malvids</taxon>
        <taxon>Brassicales</taxon>
        <taxon>Brassicaceae</taxon>
        <taxon>Camelineae</taxon>
        <taxon>Arabidopsis</taxon>
    </lineage>
</organism>
<dbReference type="Gramene" id="scaffold_501649.1">
    <property type="protein sequence ID" value="scaffold_501649.1"/>
    <property type="gene ID" value="scaffold_501649.1"/>
</dbReference>
<accession>D7LNB0</accession>
<evidence type="ECO:0000313" key="1">
    <source>
        <dbReference type="EMBL" id="EFH53807.1"/>
    </source>
</evidence>
<evidence type="ECO:0000313" key="2">
    <source>
        <dbReference type="Proteomes" id="UP000008694"/>
    </source>
</evidence>
<dbReference type="AlphaFoldDB" id="D7LNB0"/>
<dbReference type="HOGENOM" id="CLU_2870643_0_0_1"/>
<proteinExistence type="predicted"/>
<name>D7LNB0_ARALL</name>
<dbReference type="EMBL" id="GL348717">
    <property type="protein sequence ID" value="EFH53807.1"/>
    <property type="molecule type" value="Genomic_DNA"/>
</dbReference>
<protein>
    <submittedName>
        <fullName evidence="1">Predicted protein</fullName>
    </submittedName>
</protein>
<reference evidence="2" key="1">
    <citation type="journal article" date="2011" name="Nat. Genet.">
        <title>The Arabidopsis lyrata genome sequence and the basis of rapid genome size change.</title>
        <authorList>
            <person name="Hu T.T."/>
            <person name="Pattyn P."/>
            <person name="Bakker E.G."/>
            <person name="Cao J."/>
            <person name="Cheng J.-F."/>
            <person name="Clark R.M."/>
            <person name="Fahlgren N."/>
            <person name="Fawcett J.A."/>
            <person name="Grimwood J."/>
            <person name="Gundlach H."/>
            <person name="Haberer G."/>
            <person name="Hollister J.D."/>
            <person name="Ossowski S."/>
            <person name="Ottilar R.P."/>
            <person name="Salamov A.A."/>
            <person name="Schneeberger K."/>
            <person name="Spannagl M."/>
            <person name="Wang X."/>
            <person name="Yang L."/>
            <person name="Nasrallah M.E."/>
            <person name="Bergelson J."/>
            <person name="Carrington J.C."/>
            <person name="Gaut B.S."/>
            <person name="Schmutz J."/>
            <person name="Mayer K.F.X."/>
            <person name="Van de Peer Y."/>
            <person name="Grigoriev I.V."/>
            <person name="Nordborg M."/>
            <person name="Weigel D."/>
            <person name="Guo Y.-L."/>
        </authorList>
    </citation>
    <scope>NUCLEOTIDE SEQUENCE [LARGE SCALE GENOMIC DNA]</scope>
    <source>
        <strain evidence="2">cv. MN47</strain>
    </source>
</reference>
<gene>
    <name evidence="1" type="ORF">ARALYDRAFT_905945</name>
</gene>